<dbReference type="AlphaFoldDB" id="A0AAW5LTN1"/>
<dbReference type="EMBL" id="JANILD010000009">
    <property type="protein sequence ID" value="MCQ9304929.1"/>
    <property type="molecule type" value="Genomic_DNA"/>
</dbReference>
<proteinExistence type="predicted"/>
<dbReference type="RefSeq" id="WP_196980702.1">
    <property type="nucleotide sequence ID" value="NZ_JACDQU010000010.1"/>
</dbReference>
<comment type="caution">
    <text evidence="1">The sequence shown here is derived from an EMBL/GenBank/DDBJ whole genome shotgun (WGS) entry which is preliminary data.</text>
</comment>
<gene>
    <name evidence="1" type="ORF">NQ032_15065</name>
</gene>
<organism evidence="1 2">
    <name type="scientific">Mammaliicoccus sciuri</name>
    <name type="common">Staphylococcus sciuri</name>
    <dbReference type="NCBI Taxonomy" id="1296"/>
    <lineage>
        <taxon>Bacteria</taxon>
        <taxon>Bacillati</taxon>
        <taxon>Bacillota</taxon>
        <taxon>Bacilli</taxon>
        <taxon>Bacillales</taxon>
        <taxon>Staphylococcaceae</taxon>
        <taxon>Mammaliicoccus</taxon>
    </lineage>
</organism>
<protein>
    <submittedName>
        <fullName evidence="1">Uncharacterized protein</fullName>
    </submittedName>
</protein>
<name>A0AAW5LTN1_MAMSC</name>
<reference evidence="1" key="1">
    <citation type="submission" date="2022-07" db="EMBL/GenBank/DDBJ databases">
        <title>Bacterial species isolated from the porcine tonsil microbiota.</title>
        <authorList>
            <person name="Oliveira I.M.F."/>
        </authorList>
    </citation>
    <scope>NUCLEOTIDE SEQUENCE</scope>
    <source>
        <strain evidence="1">8QC2O2</strain>
    </source>
</reference>
<accession>A0AAW5LTN1</accession>
<evidence type="ECO:0000313" key="2">
    <source>
        <dbReference type="Proteomes" id="UP001204068"/>
    </source>
</evidence>
<evidence type="ECO:0000313" key="1">
    <source>
        <dbReference type="EMBL" id="MCQ9304929.1"/>
    </source>
</evidence>
<dbReference type="Proteomes" id="UP001204068">
    <property type="component" value="Unassembled WGS sequence"/>
</dbReference>
<sequence length="654" mass="75398">MELKKYINPSKLKIKKSKPKKVKRSSRSKRLTPIAGYEFTPSIIKTGNRYATILSVVNRFGMNRNNEYGWFINMIPAISEPSVKSYLFHSSKPMGAKEQKNIFNKKVNDTIKALDVENAPKGETEGEIQIRQLHAHDLATYSTKESIKDEKAIDFQILMLLVSDNPDDIIEQVRKMKKRYNDLLPGIDLTSVAGDQKELFRRLLSAPRKSVYDYSTMSSDFAGFDHSVRKGLDDKKGVSIGELTESLTDGHAMMDLNGTFKKRILISASEDSYIYDFDKNLSASSMWGQKIANHAMAHGHRTFHIVLNDFKYYAEEPEKGEDRKFTCLPSMNLALDRVDLSRGGLNVMEMFGNVDDRIEIYNTKQRIIAHIFYLNTSRTLEKGAILELRQLLNDYYHKQKLWDDKVDEYPQLARALNVGNHESMPTSDLFLTWLKEYLGAVRAHGTEREINNSKDLYLTLRNSLDSYPHLFKSVTKLPDTKNYDKLQYYYELTGLNGDSDILEAQFINAFDYITNQAEKDDIIMIHGIDRITTETLEIIKSRIDTLIKSGVRMAYLFDRMGTGSPIKKEDGEEIYFADMFNTREILYDNFESQFDYTILGTMNKKDLEKYEKIIGQNLPEELAEIITATNQHLRYQIRRPSDLTSNYILATFIV</sequence>